<evidence type="ECO:0000256" key="2">
    <source>
        <dbReference type="SAM" id="SignalP"/>
    </source>
</evidence>
<evidence type="ECO:0000313" key="4">
    <source>
        <dbReference type="Proteomes" id="UP000236291"/>
    </source>
</evidence>
<dbReference type="EMBL" id="ASHM01007693">
    <property type="protein sequence ID" value="PNY15460.1"/>
    <property type="molecule type" value="Genomic_DNA"/>
</dbReference>
<feature type="region of interest" description="Disordered" evidence="1">
    <location>
        <begin position="93"/>
        <end position="115"/>
    </location>
</feature>
<feature type="chain" id="PRO_5014376048" evidence="2">
    <location>
        <begin position="26"/>
        <end position="263"/>
    </location>
</feature>
<proteinExistence type="predicted"/>
<comment type="caution">
    <text evidence="3">The sequence shown here is derived from an EMBL/GenBank/DDBJ whole genome shotgun (WGS) entry which is preliminary data.</text>
</comment>
<gene>
    <name evidence="3" type="ORF">L195_g012156</name>
</gene>
<dbReference type="AlphaFoldDB" id="A0A2K3PJJ3"/>
<evidence type="ECO:0000256" key="1">
    <source>
        <dbReference type="SAM" id="MobiDB-lite"/>
    </source>
</evidence>
<dbReference type="Proteomes" id="UP000236291">
    <property type="component" value="Unassembled WGS sequence"/>
</dbReference>
<protein>
    <submittedName>
        <fullName evidence="3">Uncharacterized protein</fullName>
    </submittedName>
</protein>
<keyword evidence="2" id="KW-0732">Signal</keyword>
<organism evidence="3 4">
    <name type="scientific">Trifolium pratense</name>
    <name type="common">Red clover</name>
    <dbReference type="NCBI Taxonomy" id="57577"/>
    <lineage>
        <taxon>Eukaryota</taxon>
        <taxon>Viridiplantae</taxon>
        <taxon>Streptophyta</taxon>
        <taxon>Embryophyta</taxon>
        <taxon>Tracheophyta</taxon>
        <taxon>Spermatophyta</taxon>
        <taxon>Magnoliopsida</taxon>
        <taxon>eudicotyledons</taxon>
        <taxon>Gunneridae</taxon>
        <taxon>Pentapetalae</taxon>
        <taxon>rosids</taxon>
        <taxon>fabids</taxon>
        <taxon>Fabales</taxon>
        <taxon>Fabaceae</taxon>
        <taxon>Papilionoideae</taxon>
        <taxon>50 kb inversion clade</taxon>
        <taxon>NPAAA clade</taxon>
        <taxon>Hologalegina</taxon>
        <taxon>IRL clade</taxon>
        <taxon>Trifolieae</taxon>
        <taxon>Trifolium</taxon>
    </lineage>
</organism>
<accession>A0A2K3PJJ3</accession>
<reference evidence="3 4" key="2">
    <citation type="journal article" date="2017" name="Front. Plant Sci.">
        <title>Gene Classification and Mining of Molecular Markers Useful in Red Clover (Trifolium pratense) Breeding.</title>
        <authorList>
            <person name="Istvanek J."/>
            <person name="Dluhosova J."/>
            <person name="Dluhos P."/>
            <person name="Patkova L."/>
            <person name="Nedelnik J."/>
            <person name="Repkova J."/>
        </authorList>
    </citation>
    <scope>NUCLEOTIDE SEQUENCE [LARGE SCALE GENOMIC DNA]</scope>
    <source>
        <strain evidence="4">cv. Tatra</strain>
        <tissue evidence="3">Young leaves</tissue>
    </source>
</reference>
<sequence>MARNIASLNIIVTCFLIFFCTFSSSVRTPFDSSEINNVNVNVNDVDIDRNNHDASFPMSVKNPLDENSIFLPSENLPEPDSEPETLIQYEPEETNHESKIDAPTTTRTTTTEAEKEVKPLPLTVFRVGPIDHSHIHRRPTFRHPVHHRCHHAHHQYKMWNNHQIPHHTKDMVITKINEDVQGGEFDTVARGGARRIPSDWMRYEDDINEMFSRERSKGMENSELLKKIYERYNQRRREYSEAEMKDKNGPTFVKRIRKFLNGL</sequence>
<name>A0A2K3PJJ3_TRIPR</name>
<evidence type="ECO:0000313" key="3">
    <source>
        <dbReference type="EMBL" id="PNY15460.1"/>
    </source>
</evidence>
<feature type="signal peptide" evidence="2">
    <location>
        <begin position="1"/>
        <end position="25"/>
    </location>
</feature>
<reference evidence="3 4" key="1">
    <citation type="journal article" date="2014" name="Am. J. Bot.">
        <title>Genome assembly and annotation for red clover (Trifolium pratense; Fabaceae).</title>
        <authorList>
            <person name="Istvanek J."/>
            <person name="Jaros M."/>
            <person name="Krenek A."/>
            <person name="Repkova J."/>
        </authorList>
    </citation>
    <scope>NUCLEOTIDE SEQUENCE [LARGE SCALE GENOMIC DNA]</scope>
    <source>
        <strain evidence="4">cv. Tatra</strain>
        <tissue evidence="3">Young leaves</tissue>
    </source>
</reference>